<evidence type="ECO:0000313" key="3">
    <source>
        <dbReference type="Proteomes" id="UP000234331"/>
    </source>
</evidence>
<evidence type="ECO:0000256" key="1">
    <source>
        <dbReference type="SAM" id="MobiDB-lite"/>
    </source>
</evidence>
<protein>
    <submittedName>
        <fullName evidence="2">Uncharacterized protein</fullName>
    </submittedName>
</protein>
<evidence type="ECO:0000313" key="2">
    <source>
        <dbReference type="EMBL" id="SNQ50290.1"/>
    </source>
</evidence>
<gene>
    <name evidence="2" type="ORF">FRACA_4330003</name>
</gene>
<proteinExistence type="predicted"/>
<dbReference type="EMBL" id="FZMO01000372">
    <property type="protein sequence ID" value="SNQ50290.1"/>
    <property type="molecule type" value="Genomic_DNA"/>
</dbReference>
<keyword evidence="3" id="KW-1185">Reference proteome</keyword>
<dbReference type="AlphaFoldDB" id="A0A2I2KXA4"/>
<accession>A0A2I2KXA4</accession>
<feature type="compositionally biased region" description="Basic and acidic residues" evidence="1">
    <location>
        <begin position="7"/>
        <end position="21"/>
    </location>
</feature>
<dbReference type="Proteomes" id="UP000234331">
    <property type="component" value="Unassembled WGS sequence"/>
</dbReference>
<name>A0A2I2KXA4_9ACTN</name>
<organism evidence="2 3">
    <name type="scientific">Frankia canadensis</name>
    <dbReference type="NCBI Taxonomy" id="1836972"/>
    <lineage>
        <taxon>Bacteria</taxon>
        <taxon>Bacillati</taxon>
        <taxon>Actinomycetota</taxon>
        <taxon>Actinomycetes</taxon>
        <taxon>Frankiales</taxon>
        <taxon>Frankiaceae</taxon>
        <taxon>Frankia</taxon>
    </lineage>
</organism>
<reference evidence="2 3" key="1">
    <citation type="submission" date="2017-06" db="EMBL/GenBank/DDBJ databases">
        <authorList>
            <person name="Kim H.J."/>
            <person name="Triplett B.A."/>
        </authorList>
    </citation>
    <scope>NUCLEOTIDE SEQUENCE [LARGE SCALE GENOMIC DNA]</scope>
    <source>
        <strain evidence="2">FRACA_ARgP5</strain>
    </source>
</reference>
<sequence length="21" mass="2386">MSVATVERPHEIDAFTTHSKE</sequence>
<feature type="region of interest" description="Disordered" evidence="1">
    <location>
        <begin position="1"/>
        <end position="21"/>
    </location>
</feature>